<organism evidence="2 3">
    <name type="scientific">Pseudomonas mangiferae</name>
    <dbReference type="NCBI Taxonomy" id="2593654"/>
    <lineage>
        <taxon>Bacteria</taxon>
        <taxon>Pseudomonadati</taxon>
        <taxon>Pseudomonadota</taxon>
        <taxon>Gammaproteobacteria</taxon>
        <taxon>Pseudomonadales</taxon>
        <taxon>Pseudomonadaceae</taxon>
        <taxon>Pseudomonas</taxon>
    </lineage>
</organism>
<keyword evidence="1" id="KW-0732">Signal</keyword>
<dbReference type="OrthoDB" id="6873423at2"/>
<name>A0A553GU83_9PSED</name>
<feature type="signal peptide" evidence="1">
    <location>
        <begin position="1"/>
        <end position="20"/>
    </location>
</feature>
<comment type="caution">
    <text evidence="2">The sequence shown here is derived from an EMBL/GenBank/DDBJ whole genome shotgun (WGS) entry which is preliminary data.</text>
</comment>
<dbReference type="Proteomes" id="UP000315235">
    <property type="component" value="Unassembled WGS sequence"/>
</dbReference>
<sequence length="152" mass="17112">MKILKKISLVTLFAFLVACARIDQEMTKSAQPHMDSLHQAYNAKDFSGIYKRSGSGLKAGCTEKEFTNFLKFVHATMGEAGASTVVGMQKMLNTQGERLTIYTLNTHFAQGEALEILYMRNDDGKLALHRYEIRSDRIMKRLAEKLAEDDDA</sequence>
<gene>
    <name evidence="2" type="ORF">FM069_19340</name>
</gene>
<proteinExistence type="predicted"/>
<dbReference type="EMBL" id="VJOY01000020">
    <property type="protein sequence ID" value="TRX73083.1"/>
    <property type="molecule type" value="Genomic_DNA"/>
</dbReference>
<protein>
    <recommendedName>
        <fullName evidence="4">DUF4019 domain-containing protein</fullName>
    </recommendedName>
</protein>
<accession>A0A553GU83</accession>
<evidence type="ECO:0000313" key="2">
    <source>
        <dbReference type="EMBL" id="TRX73083.1"/>
    </source>
</evidence>
<dbReference type="PROSITE" id="PS51257">
    <property type="entry name" value="PROKAR_LIPOPROTEIN"/>
    <property type="match status" value="1"/>
</dbReference>
<feature type="chain" id="PRO_5021822917" description="DUF4019 domain-containing protein" evidence="1">
    <location>
        <begin position="21"/>
        <end position="152"/>
    </location>
</feature>
<dbReference type="AlphaFoldDB" id="A0A553GU83"/>
<evidence type="ECO:0000256" key="1">
    <source>
        <dbReference type="SAM" id="SignalP"/>
    </source>
</evidence>
<reference evidence="2 3" key="1">
    <citation type="submission" date="2019-07" db="EMBL/GenBank/DDBJ databases">
        <title>Pseudomonas mangiferae sp. nov., isolated from bark of mango tree in Thailand.</title>
        <authorList>
            <person name="Srisuk N."/>
            <person name="Anurat P."/>
        </authorList>
    </citation>
    <scope>NUCLEOTIDE SEQUENCE [LARGE SCALE GENOMIC DNA]</scope>
    <source>
        <strain evidence="2 3">DMKU_BBB3-04</strain>
    </source>
</reference>
<keyword evidence="3" id="KW-1185">Reference proteome</keyword>
<evidence type="ECO:0008006" key="4">
    <source>
        <dbReference type="Google" id="ProtNLM"/>
    </source>
</evidence>
<dbReference type="RefSeq" id="WP_143490055.1">
    <property type="nucleotide sequence ID" value="NZ_VJOY01000020.1"/>
</dbReference>
<evidence type="ECO:0000313" key="3">
    <source>
        <dbReference type="Proteomes" id="UP000315235"/>
    </source>
</evidence>